<accession>A0A9D1G9T9</accession>
<reference evidence="1" key="2">
    <citation type="journal article" date="2021" name="PeerJ">
        <title>Extensive microbial diversity within the chicken gut microbiome revealed by metagenomics and culture.</title>
        <authorList>
            <person name="Gilroy R."/>
            <person name="Ravi A."/>
            <person name="Getino M."/>
            <person name="Pursley I."/>
            <person name="Horton D.L."/>
            <person name="Alikhan N.F."/>
            <person name="Baker D."/>
            <person name="Gharbi K."/>
            <person name="Hall N."/>
            <person name="Watson M."/>
            <person name="Adriaenssens E.M."/>
            <person name="Foster-Nyarko E."/>
            <person name="Jarju S."/>
            <person name="Secka A."/>
            <person name="Antonio M."/>
            <person name="Oren A."/>
            <person name="Chaudhuri R.R."/>
            <person name="La Ragione R."/>
            <person name="Hildebrand F."/>
            <person name="Pallen M.J."/>
        </authorList>
    </citation>
    <scope>NUCLEOTIDE SEQUENCE</scope>
    <source>
        <strain evidence="1">CHK195-26880</strain>
    </source>
</reference>
<name>A0A9D1G9T9_9FIRM</name>
<gene>
    <name evidence="1" type="ORF">IAB59_00210</name>
</gene>
<dbReference type="AlphaFoldDB" id="A0A9D1G9T9"/>
<evidence type="ECO:0000313" key="1">
    <source>
        <dbReference type="EMBL" id="HIT36893.1"/>
    </source>
</evidence>
<protein>
    <submittedName>
        <fullName evidence="1">Uncharacterized protein</fullName>
    </submittedName>
</protein>
<dbReference type="Proteomes" id="UP000886833">
    <property type="component" value="Unassembled WGS sequence"/>
</dbReference>
<comment type="caution">
    <text evidence="1">The sequence shown here is derived from an EMBL/GenBank/DDBJ whole genome shotgun (WGS) entry which is preliminary data.</text>
</comment>
<reference evidence="1" key="1">
    <citation type="submission" date="2020-10" db="EMBL/GenBank/DDBJ databases">
        <authorList>
            <person name="Gilroy R."/>
        </authorList>
    </citation>
    <scope>NUCLEOTIDE SEQUENCE</scope>
    <source>
        <strain evidence="1">CHK195-26880</strain>
    </source>
</reference>
<sequence>MPSDYEKLREEQLEFLDKWNQSFVIPARKQAKHDHFRVELKEIYALRIDDITFFADQNKMTFEYDDVMGSAIIFKDIKWR</sequence>
<proteinExistence type="predicted"/>
<evidence type="ECO:0000313" key="2">
    <source>
        <dbReference type="Proteomes" id="UP000886833"/>
    </source>
</evidence>
<dbReference type="EMBL" id="DVKQ01000002">
    <property type="protein sequence ID" value="HIT36893.1"/>
    <property type="molecule type" value="Genomic_DNA"/>
</dbReference>
<organism evidence="1 2">
    <name type="scientific">Candidatus Onthousia faecipullorum</name>
    <dbReference type="NCBI Taxonomy" id="2840887"/>
    <lineage>
        <taxon>Bacteria</taxon>
        <taxon>Bacillati</taxon>
        <taxon>Bacillota</taxon>
        <taxon>Bacilli</taxon>
        <taxon>Candidatus Onthousia</taxon>
    </lineage>
</organism>